<feature type="compositionally biased region" description="Polar residues" evidence="2">
    <location>
        <begin position="362"/>
        <end position="372"/>
    </location>
</feature>
<evidence type="ECO:0000313" key="5">
    <source>
        <dbReference type="Proteomes" id="UP001239445"/>
    </source>
</evidence>
<dbReference type="InterPro" id="IPR036236">
    <property type="entry name" value="Znf_C2H2_sf"/>
</dbReference>
<gene>
    <name evidence="4" type="ORF">QBC47DRAFT_388062</name>
</gene>
<organism evidence="4 5">
    <name type="scientific">Echria macrotheca</name>
    <dbReference type="NCBI Taxonomy" id="438768"/>
    <lineage>
        <taxon>Eukaryota</taxon>
        <taxon>Fungi</taxon>
        <taxon>Dikarya</taxon>
        <taxon>Ascomycota</taxon>
        <taxon>Pezizomycotina</taxon>
        <taxon>Sordariomycetes</taxon>
        <taxon>Sordariomycetidae</taxon>
        <taxon>Sordariales</taxon>
        <taxon>Schizotheciaceae</taxon>
        <taxon>Echria</taxon>
    </lineage>
</organism>
<dbReference type="EMBL" id="MU839838">
    <property type="protein sequence ID" value="KAK1753245.1"/>
    <property type="molecule type" value="Genomic_DNA"/>
</dbReference>
<feature type="compositionally biased region" description="Polar residues" evidence="2">
    <location>
        <begin position="629"/>
        <end position="646"/>
    </location>
</feature>
<dbReference type="PANTHER" id="PTHR38166:SF1">
    <property type="entry name" value="C2H2-TYPE DOMAIN-CONTAINING PROTEIN"/>
    <property type="match status" value="1"/>
</dbReference>
<keyword evidence="1" id="KW-0863">Zinc-finger</keyword>
<evidence type="ECO:0000259" key="3">
    <source>
        <dbReference type="PROSITE" id="PS50157"/>
    </source>
</evidence>
<feature type="compositionally biased region" description="Low complexity" evidence="2">
    <location>
        <begin position="669"/>
        <end position="680"/>
    </location>
</feature>
<dbReference type="GO" id="GO:0008270">
    <property type="term" value="F:zinc ion binding"/>
    <property type="evidence" value="ECO:0007669"/>
    <property type="project" value="UniProtKB-KW"/>
</dbReference>
<feature type="region of interest" description="Disordered" evidence="2">
    <location>
        <begin position="620"/>
        <end position="684"/>
    </location>
</feature>
<dbReference type="SMART" id="SM00355">
    <property type="entry name" value="ZnF_C2H2"/>
    <property type="match status" value="4"/>
</dbReference>
<keyword evidence="5" id="KW-1185">Reference proteome</keyword>
<feature type="compositionally biased region" description="Polar residues" evidence="2">
    <location>
        <begin position="525"/>
        <end position="540"/>
    </location>
</feature>
<dbReference type="SUPFAM" id="SSF57667">
    <property type="entry name" value="beta-beta-alpha zinc fingers"/>
    <property type="match status" value="1"/>
</dbReference>
<keyword evidence="1" id="KW-0862">Zinc</keyword>
<feature type="compositionally biased region" description="Polar residues" evidence="2">
    <location>
        <begin position="413"/>
        <end position="432"/>
    </location>
</feature>
<dbReference type="PROSITE" id="PS00028">
    <property type="entry name" value="ZINC_FINGER_C2H2_1"/>
    <property type="match status" value="2"/>
</dbReference>
<feature type="domain" description="C2H2-type" evidence="3">
    <location>
        <begin position="156"/>
        <end position="184"/>
    </location>
</feature>
<evidence type="ECO:0000313" key="4">
    <source>
        <dbReference type="EMBL" id="KAK1753245.1"/>
    </source>
</evidence>
<proteinExistence type="predicted"/>
<sequence>MASRPDASPADRPGRAGSPVDSHSPRVVLIPEGLDSLPSLPYPSLVVSRKGPLVPAPNRDSSASFASTNRTSTADSVFSNSRISTVSVSTSVRPDSVRQWSLDSAPPSAISPWEEKRKDSFDSGYAFFCTFCGLPFPSKAEWRSHEVESHGDDAKFPCRACGASYTQISSLVTHLFEAHDTKTPYLQHGDSEPATSRRTWGCGFCASPLSSHADYLDHIGNHFDKGRERDQWQHGAVIKALLNQPNLREEWANLVREQEASMGAKLRPQWDPQASLPLQTILESCGPLTDCPRSLVELALNTAECKLETIINGQVITHGDHTRITRPHAGTSGLARLAEHVVLSPENIHNDIASALDRANPLPSTSAMSTSPPDIVRPIASSSSPFSLRLAERAARSGEPRPKILAKIEETSTSHPNPNPESVSGPSDTSHQGVAAPRQTPLRRVESDWNLGLLTPGHGSLGSTEANVIRPRTASPYRAFRLPAEGDLDASSRRLGQVLRPGTPSDLSPGAHSTFGEWPTVYRDTATSSRRTPSGSSFLSARTADYPRSNDHSASDYVSDDSVSEPDSWPEFTGRPECVRMWARVYQQKVERIMGLLWERYNHDWDALINKCVGEQSNNYSHATENRGQEQNLAPSNYPTGHSLQPNFRRRISDDKEEDDEMEDYRPNSSQSKSSTSPKQRYACPFRKHDPDVYNLQDHHICALRSWESVSRMKEHLYRRHCKVYCPRCKQTFRRASELEAHEMLPQACEISRKNPPADITGKQEKQLRSKRYATRYQTEKEKWEEVYRLLFPGEPVPSPYPELAPDIQPVAPESRNNLNFQLFLLSEMPQIFRQTAATHHGRYLDDNESLTMESINNILKESITRAFQDWEATGGTVPQTYTPNSILQSSSISASPSLPMTTQTLPITTQEALPVVCQTSGYEDVQQQQGFAYWPVQINSIPLDVSGMGAFDTDPGFTEQQTFPPSAPFGMGGFQHDYNSGGGHDAWL</sequence>
<dbReference type="InterPro" id="IPR013087">
    <property type="entry name" value="Znf_C2H2_type"/>
</dbReference>
<comment type="caution">
    <text evidence="4">The sequence shown here is derived from an EMBL/GenBank/DDBJ whole genome shotgun (WGS) entry which is preliminary data.</text>
</comment>
<feature type="region of interest" description="Disordered" evidence="2">
    <location>
        <begin position="1"/>
        <end position="27"/>
    </location>
</feature>
<feature type="region of interest" description="Disordered" evidence="2">
    <location>
        <begin position="409"/>
        <end position="442"/>
    </location>
</feature>
<dbReference type="AlphaFoldDB" id="A0AAJ0B7R5"/>
<feature type="region of interest" description="Disordered" evidence="2">
    <location>
        <begin position="48"/>
        <end position="70"/>
    </location>
</feature>
<evidence type="ECO:0000256" key="1">
    <source>
        <dbReference type="PROSITE-ProRule" id="PRU00042"/>
    </source>
</evidence>
<protein>
    <recommendedName>
        <fullName evidence="3">C2H2-type domain-containing protein</fullName>
    </recommendedName>
</protein>
<accession>A0AAJ0B7R5</accession>
<keyword evidence="1" id="KW-0479">Metal-binding</keyword>
<dbReference type="Proteomes" id="UP001239445">
    <property type="component" value="Unassembled WGS sequence"/>
</dbReference>
<dbReference type="Gene3D" id="3.30.160.60">
    <property type="entry name" value="Classic Zinc Finger"/>
    <property type="match status" value="1"/>
</dbReference>
<feature type="region of interest" description="Disordered" evidence="2">
    <location>
        <begin position="362"/>
        <end position="381"/>
    </location>
</feature>
<evidence type="ECO:0000256" key="2">
    <source>
        <dbReference type="SAM" id="MobiDB-lite"/>
    </source>
</evidence>
<reference evidence="4" key="1">
    <citation type="submission" date="2023-06" db="EMBL/GenBank/DDBJ databases">
        <title>Genome-scale phylogeny and comparative genomics of the fungal order Sordariales.</title>
        <authorList>
            <consortium name="Lawrence Berkeley National Laboratory"/>
            <person name="Hensen N."/>
            <person name="Bonometti L."/>
            <person name="Westerberg I."/>
            <person name="Brannstrom I.O."/>
            <person name="Guillou S."/>
            <person name="Cros-Aarteil S."/>
            <person name="Calhoun S."/>
            <person name="Haridas S."/>
            <person name="Kuo A."/>
            <person name="Mondo S."/>
            <person name="Pangilinan J."/>
            <person name="Riley R."/>
            <person name="Labutti K."/>
            <person name="Andreopoulos B."/>
            <person name="Lipzen A."/>
            <person name="Chen C."/>
            <person name="Yanf M."/>
            <person name="Daum C."/>
            <person name="Ng V."/>
            <person name="Clum A."/>
            <person name="Steindorff A."/>
            <person name="Ohm R."/>
            <person name="Martin F."/>
            <person name="Silar P."/>
            <person name="Natvig D."/>
            <person name="Lalanne C."/>
            <person name="Gautier V."/>
            <person name="Ament-Velasquez S.L."/>
            <person name="Kruys A."/>
            <person name="Hutchinson M.I."/>
            <person name="Powell A.J."/>
            <person name="Barry K."/>
            <person name="Miller A.N."/>
            <person name="Grigoriev I.V."/>
            <person name="Debuchy R."/>
            <person name="Gladieux P."/>
            <person name="Thoren M.H."/>
            <person name="Johannesson H."/>
        </authorList>
    </citation>
    <scope>NUCLEOTIDE SEQUENCE</scope>
    <source>
        <strain evidence="4">PSN4</strain>
    </source>
</reference>
<feature type="compositionally biased region" description="Polar residues" evidence="2">
    <location>
        <begin position="59"/>
        <end position="70"/>
    </location>
</feature>
<feature type="region of interest" description="Disordered" evidence="2">
    <location>
        <begin position="524"/>
        <end position="570"/>
    </location>
</feature>
<dbReference type="PANTHER" id="PTHR38166">
    <property type="entry name" value="C2H2-TYPE DOMAIN-CONTAINING PROTEIN-RELATED"/>
    <property type="match status" value="1"/>
</dbReference>
<dbReference type="PROSITE" id="PS50157">
    <property type="entry name" value="ZINC_FINGER_C2H2_2"/>
    <property type="match status" value="1"/>
</dbReference>
<name>A0AAJ0B7R5_9PEZI</name>